<dbReference type="Gene3D" id="3.10.129.10">
    <property type="entry name" value="Hotdog Thioesterase"/>
    <property type="match status" value="1"/>
</dbReference>
<dbReference type="SUPFAM" id="SSF54637">
    <property type="entry name" value="Thioesterase/thiol ester dehydrase-isomerase"/>
    <property type="match status" value="1"/>
</dbReference>
<gene>
    <name evidence="1" type="ORF">H9950_00500</name>
</gene>
<dbReference type="AlphaFoldDB" id="A0A9D2KU60"/>
<comment type="caution">
    <text evidence="1">The sequence shown here is derived from an EMBL/GenBank/DDBJ whole genome shotgun (WGS) entry which is preliminary data.</text>
</comment>
<dbReference type="EMBL" id="DWZI01000002">
    <property type="protein sequence ID" value="HJA84678.1"/>
    <property type="molecule type" value="Genomic_DNA"/>
</dbReference>
<proteinExistence type="predicted"/>
<reference evidence="1" key="1">
    <citation type="journal article" date="2021" name="PeerJ">
        <title>Extensive microbial diversity within the chicken gut microbiome revealed by metagenomics and culture.</title>
        <authorList>
            <person name="Gilroy R."/>
            <person name="Ravi A."/>
            <person name="Getino M."/>
            <person name="Pursley I."/>
            <person name="Horton D.L."/>
            <person name="Alikhan N.F."/>
            <person name="Baker D."/>
            <person name="Gharbi K."/>
            <person name="Hall N."/>
            <person name="Watson M."/>
            <person name="Adriaenssens E.M."/>
            <person name="Foster-Nyarko E."/>
            <person name="Jarju S."/>
            <person name="Secka A."/>
            <person name="Antonio M."/>
            <person name="Oren A."/>
            <person name="Chaudhuri R.R."/>
            <person name="La Ragione R."/>
            <person name="Hildebrand F."/>
            <person name="Pallen M.J."/>
        </authorList>
    </citation>
    <scope>NUCLEOTIDE SEQUENCE</scope>
    <source>
        <strain evidence="1">ChiHjej12B11-9795</strain>
    </source>
</reference>
<accession>A0A9D2KU60</accession>
<dbReference type="InterPro" id="IPR029069">
    <property type="entry name" value="HotDog_dom_sf"/>
</dbReference>
<dbReference type="Pfam" id="PF22817">
    <property type="entry name" value="ApeP-like"/>
    <property type="match status" value="1"/>
</dbReference>
<dbReference type="InterPro" id="IPR016776">
    <property type="entry name" value="ApeP-like_dehydratase"/>
</dbReference>
<evidence type="ECO:0000313" key="1">
    <source>
        <dbReference type="EMBL" id="HJA84678.1"/>
    </source>
</evidence>
<evidence type="ECO:0000313" key="2">
    <source>
        <dbReference type="Proteomes" id="UP000823862"/>
    </source>
</evidence>
<sequence length="139" mass="14987">MPEIERLIPQRAPVLLVDRLLRASAEEGETCYTVAADGFFIDDEGCLAETGLLEHIAQSASALAGWRALQDGALHPPLGFIGEVKKFRCYARPAAGSVLHTVVRLTAEADGVWLMEGETRSGQVVLASTRLKVAVRSND</sequence>
<organism evidence="1 2">
    <name type="scientific">Candidatus Bacteroides avicola</name>
    <dbReference type="NCBI Taxonomy" id="2838468"/>
    <lineage>
        <taxon>Bacteria</taxon>
        <taxon>Pseudomonadati</taxon>
        <taxon>Bacteroidota</taxon>
        <taxon>Bacteroidia</taxon>
        <taxon>Bacteroidales</taxon>
        <taxon>Bacteroidaceae</taxon>
        <taxon>Bacteroides</taxon>
    </lineage>
</organism>
<reference evidence="1" key="2">
    <citation type="submission" date="2021-04" db="EMBL/GenBank/DDBJ databases">
        <authorList>
            <person name="Gilroy R."/>
        </authorList>
    </citation>
    <scope>NUCLEOTIDE SEQUENCE</scope>
    <source>
        <strain evidence="1">ChiHjej12B11-9795</strain>
    </source>
</reference>
<dbReference type="Proteomes" id="UP000823862">
    <property type="component" value="Unassembled WGS sequence"/>
</dbReference>
<protein>
    <submittedName>
        <fullName evidence="1">Beta-hydroxyacyl-ACP dehydratase</fullName>
    </submittedName>
</protein>
<name>A0A9D2KU60_9BACE</name>